<dbReference type="Proteomes" id="UP001163255">
    <property type="component" value="Chromosome"/>
</dbReference>
<dbReference type="CDD" id="cd07438">
    <property type="entry name" value="PHP_HisPPase_AMP"/>
    <property type="match status" value="1"/>
</dbReference>
<dbReference type="InterPro" id="IPR052018">
    <property type="entry name" value="PHP_domain"/>
</dbReference>
<dbReference type="InterPro" id="IPR016195">
    <property type="entry name" value="Pol/histidinol_Pase-like"/>
</dbReference>
<name>A0ABY6GSB1_9GAMM</name>
<dbReference type="InterPro" id="IPR003141">
    <property type="entry name" value="Pol/His_phosphatase_N"/>
</dbReference>
<gene>
    <name evidence="2" type="ORF">NX720_21715</name>
</gene>
<protein>
    <submittedName>
        <fullName evidence="2">PHP domain-containing protein</fullName>
    </submittedName>
</protein>
<evidence type="ECO:0000313" key="2">
    <source>
        <dbReference type="EMBL" id="UYM15437.1"/>
    </source>
</evidence>
<proteinExistence type="predicted"/>
<evidence type="ECO:0000259" key="1">
    <source>
        <dbReference type="SMART" id="SM00481"/>
    </source>
</evidence>
<reference evidence="2" key="1">
    <citation type="submission" date="2022-10" db="EMBL/GenBank/DDBJ databases">
        <title>Completed Genome Sequence of two octocoral isolated bacterium, Endozoicomonas euniceicola EF212T and Endozoicomonas gorgoniicola PS125T.</title>
        <authorList>
            <person name="Chiou Y.-J."/>
            <person name="Chen Y.-H."/>
        </authorList>
    </citation>
    <scope>NUCLEOTIDE SEQUENCE</scope>
    <source>
        <strain evidence="2">EF212</strain>
    </source>
</reference>
<dbReference type="Gene3D" id="1.10.150.650">
    <property type="match status" value="1"/>
</dbReference>
<accession>A0ABY6GSB1</accession>
<sequence>MSINADLHCHTTASDGTLGPLELYRRATDQGVELLAITDHDSVAAHHFLRQHFSQQRFSQQRFSQQRSPDGPRLISGIELSTTWSGVEIHIVGLNFPLDHPDLERIIEHQDNARRQRSLHIAKKLVKLLQLTIKEDQLFSEVLDIALSRQKNTSDGFTLTKETVQTGRPHFAQWLVNKGYVKDANAAFDHYLNDKKLGNLRQFWPPMSQAVAWLRALGGKAVLAHPGKYKMTRTKLRALVKDFKLAGGHALEVVGGVNVPGQTEQFVELCQAFELQGSRGSDFHSPDYRWVELGRLRPVPGQITSVWEDWQ</sequence>
<dbReference type="PANTHER" id="PTHR42924:SF3">
    <property type="entry name" value="POLYMERASE_HISTIDINOL PHOSPHATASE N-TERMINAL DOMAIN-CONTAINING PROTEIN"/>
    <property type="match status" value="1"/>
</dbReference>
<evidence type="ECO:0000313" key="3">
    <source>
        <dbReference type="Proteomes" id="UP001163255"/>
    </source>
</evidence>
<feature type="domain" description="Polymerase/histidinol phosphatase N-terminal" evidence="1">
    <location>
        <begin position="5"/>
        <end position="84"/>
    </location>
</feature>
<dbReference type="SMART" id="SM00481">
    <property type="entry name" value="POLIIIAc"/>
    <property type="match status" value="1"/>
</dbReference>
<dbReference type="RefSeq" id="WP_262597443.1">
    <property type="nucleotide sequence ID" value="NZ_CP103300.1"/>
</dbReference>
<dbReference type="EMBL" id="CP103300">
    <property type="protein sequence ID" value="UYM15437.1"/>
    <property type="molecule type" value="Genomic_DNA"/>
</dbReference>
<dbReference type="Pfam" id="PF02811">
    <property type="entry name" value="PHP"/>
    <property type="match status" value="1"/>
</dbReference>
<organism evidence="2 3">
    <name type="scientific">Endozoicomonas euniceicola</name>
    <dbReference type="NCBI Taxonomy" id="1234143"/>
    <lineage>
        <taxon>Bacteria</taxon>
        <taxon>Pseudomonadati</taxon>
        <taxon>Pseudomonadota</taxon>
        <taxon>Gammaproteobacteria</taxon>
        <taxon>Oceanospirillales</taxon>
        <taxon>Endozoicomonadaceae</taxon>
        <taxon>Endozoicomonas</taxon>
    </lineage>
</organism>
<dbReference type="InterPro" id="IPR004013">
    <property type="entry name" value="PHP_dom"/>
</dbReference>
<dbReference type="Gene3D" id="3.20.20.140">
    <property type="entry name" value="Metal-dependent hydrolases"/>
    <property type="match status" value="1"/>
</dbReference>
<keyword evidence="3" id="KW-1185">Reference proteome</keyword>
<dbReference type="SUPFAM" id="SSF89550">
    <property type="entry name" value="PHP domain-like"/>
    <property type="match status" value="1"/>
</dbReference>
<dbReference type="PANTHER" id="PTHR42924">
    <property type="entry name" value="EXONUCLEASE"/>
    <property type="match status" value="1"/>
</dbReference>